<evidence type="ECO:0000256" key="5">
    <source>
        <dbReference type="ARBA" id="ARBA00023004"/>
    </source>
</evidence>
<name>A0ABY1P8S8_9RHOB</name>
<dbReference type="Pfam" id="PF00034">
    <property type="entry name" value="Cytochrom_C"/>
    <property type="match status" value="1"/>
</dbReference>
<evidence type="ECO:0000256" key="1">
    <source>
        <dbReference type="ARBA" id="ARBA00022448"/>
    </source>
</evidence>
<keyword evidence="4" id="KW-0249">Electron transport</keyword>
<dbReference type="Proteomes" id="UP001157961">
    <property type="component" value="Unassembled WGS sequence"/>
</dbReference>
<dbReference type="Gene3D" id="1.10.760.10">
    <property type="entry name" value="Cytochrome c-like domain"/>
    <property type="match status" value="2"/>
</dbReference>
<dbReference type="RefSeq" id="WP_283426991.1">
    <property type="nucleotide sequence ID" value="NZ_FXTY01000006.1"/>
</dbReference>
<dbReference type="InterPro" id="IPR009056">
    <property type="entry name" value="Cyt_c-like_dom"/>
</dbReference>
<keyword evidence="1" id="KW-0813">Transport</keyword>
<keyword evidence="10" id="KW-1185">Reference proteome</keyword>
<dbReference type="PANTHER" id="PTHR11961">
    <property type="entry name" value="CYTOCHROME C"/>
    <property type="match status" value="1"/>
</dbReference>
<dbReference type="InterPro" id="IPR036909">
    <property type="entry name" value="Cyt_c-like_dom_sf"/>
</dbReference>
<feature type="chain" id="PRO_5046878646" evidence="7">
    <location>
        <begin position="25"/>
        <end position="239"/>
    </location>
</feature>
<reference evidence="9 10" key="1">
    <citation type="submission" date="2017-05" db="EMBL/GenBank/DDBJ databases">
        <authorList>
            <person name="Varghese N."/>
            <person name="Submissions S."/>
        </authorList>
    </citation>
    <scope>NUCLEOTIDE SEQUENCE [LARGE SCALE GENOMIC DNA]</scope>
    <source>
        <strain evidence="9 10">DSM 29734</strain>
    </source>
</reference>
<dbReference type="InterPro" id="IPR002327">
    <property type="entry name" value="Cyt_c_1A/1B"/>
</dbReference>
<feature type="domain" description="Cytochrome c" evidence="8">
    <location>
        <begin position="34"/>
        <end position="134"/>
    </location>
</feature>
<evidence type="ECO:0000259" key="8">
    <source>
        <dbReference type="PROSITE" id="PS51007"/>
    </source>
</evidence>
<dbReference type="PRINTS" id="PR00604">
    <property type="entry name" value="CYTCHRMECIAB"/>
</dbReference>
<keyword evidence="7" id="KW-0732">Signal</keyword>
<gene>
    <name evidence="9" type="ORF">SAMN06265373_106143</name>
</gene>
<keyword evidence="5 6" id="KW-0408">Iron</keyword>
<evidence type="ECO:0000313" key="9">
    <source>
        <dbReference type="EMBL" id="SMP29045.1"/>
    </source>
</evidence>
<protein>
    <submittedName>
        <fullName evidence="9">Sulfite dehydrogenase (Cytochrome) subunit SorB</fullName>
    </submittedName>
</protein>
<evidence type="ECO:0000256" key="2">
    <source>
        <dbReference type="ARBA" id="ARBA00022617"/>
    </source>
</evidence>
<evidence type="ECO:0000256" key="7">
    <source>
        <dbReference type="SAM" id="SignalP"/>
    </source>
</evidence>
<sequence>MRIPAIGASLGFCLTLALPAMSYAETVAELLPEANIAKGEKAFKKCKACHTVDQGGKKKTGPNLYGIVGGPVAAVDGYKYSKPLIALGGTWSVDQLDAFLTKPKALVKGTKMTFAGMKKASDRANLIAFLNQNSDAPLSFDSSVETASGEAADEQEDYEYGILHDAPGVEETFYACSACHSEMIVAQQGLSRDGWLELFEWMVEDQGMDEFEEPERTIILDYLTANYGVDRPNFPGKKN</sequence>
<evidence type="ECO:0000256" key="4">
    <source>
        <dbReference type="ARBA" id="ARBA00022982"/>
    </source>
</evidence>
<dbReference type="PROSITE" id="PS51007">
    <property type="entry name" value="CYTC"/>
    <property type="match status" value="1"/>
</dbReference>
<dbReference type="EMBL" id="FXTY01000006">
    <property type="protein sequence ID" value="SMP29045.1"/>
    <property type="molecule type" value="Genomic_DNA"/>
</dbReference>
<evidence type="ECO:0000256" key="3">
    <source>
        <dbReference type="ARBA" id="ARBA00022723"/>
    </source>
</evidence>
<organism evidence="9 10">
    <name type="scientific">Shimia sagamensis</name>
    <dbReference type="NCBI Taxonomy" id="1566352"/>
    <lineage>
        <taxon>Bacteria</taxon>
        <taxon>Pseudomonadati</taxon>
        <taxon>Pseudomonadota</taxon>
        <taxon>Alphaproteobacteria</taxon>
        <taxon>Rhodobacterales</taxon>
        <taxon>Roseobacteraceae</taxon>
    </lineage>
</organism>
<comment type="caution">
    <text evidence="9">The sequence shown here is derived from an EMBL/GenBank/DDBJ whole genome shotgun (WGS) entry which is preliminary data.</text>
</comment>
<evidence type="ECO:0000313" key="10">
    <source>
        <dbReference type="Proteomes" id="UP001157961"/>
    </source>
</evidence>
<evidence type="ECO:0000256" key="6">
    <source>
        <dbReference type="PROSITE-ProRule" id="PRU00433"/>
    </source>
</evidence>
<accession>A0ABY1P8S8</accession>
<feature type="signal peptide" evidence="7">
    <location>
        <begin position="1"/>
        <end position="24"/>
    </location>
</feature>
<keyword evidence="2 6" id="KW-0349">Heme</keyword>
<keyword evidence="3 6" id="KW-0479">Metal-binding</keyword>
<proteinExistence type="predicted"/>
<dbReference type="SUPFAM" id="SSF46626">
    <property type="entry name" value="Cytochrome c"/>
    <property type="match status" value="2"/>
</dbReference>